<evidence type="ECO:0000256" key="10">
    <source>
        <dbReference type="ARBA" id="ARBA00023002"/>
    </source>
</evidence>
<feature type="domain" description="Nitrite/Sulfite reductase ferredoxin-like" evidence="15">
    <location>
        <begin position="79"/>
        <end position="138"/>
    </location>
</feature>
<evidence type="ECO:0000256" key="3">
    <source>
        <dbReference type="ARBA" id="ARBA00004774"/>
    </source>
</evidence>
<dbReference type="Pfam" id="PF03460">
    <property type="entry name" value="NIR_SIR_ferr"/>
    <property type="match status" value="1"/>
</dbReference>
<dbReference type="InterPro" id="IPR006066">
    <property type="entry name" value="NO2/SO3_Rdtase_FeS/sirohaem_BS"/>
</dbReference>
<evidence type="ECO:0000256" key="4">
    <source>
        <dbReference type="ARBA" id="ARBA00010429"/>
    </source>
</evidence>
<dbReference type="Pfam" id="PF01077">
    <property type="entry name" value="NIR_SIR"/>
    <property type="match status" value="1"/>
</dbReference>
<dbReference type="GO" id="GO:0000103">
    <property type="term" value="P:sulfate assimilation"/>
    <property type="evidence" value="ECO:0007669"/>
    <property type="project" value="UniProtKB-ARBA"/>
</dbReference>
<feature type="domain" description="Nitrite/sulphite reductase 4Fe-4S" evidence="14">
    <location>
        <begin position="2"/>
        <end position="50"/>
    </location>
</feature>
<evidence type="ECO:0000256" key="12">
    <source>
        <dbReference type="ARBA" id="ARBA00023014"/>
    </source>
</evidence>
<protein>
    <recommendedName>
        <fullName evidence="5">assimilatory sulfite reductase (NADPH)</fullName>
        <ecNumber evidence="5">1.8.1.2</ecNumber>
    </recommendedName>
</protein>
<evidence type="ECO:0000256" key="1">
    <source>
        <dbReference type="ARBA" id="ARBA00001929"/>
    </source>
</evidence>
<evidence type="ECO:0000256" key="5">
    <source>
        <dbReference type="ARBA" id="ARBA00012604"/>
    </source>
</evidence>
<dbReference type="Gene3D" id="3.30.413.10">
    <property type="entry name" value="Sulfite Reductase Hemoprotein, domain 1"/>
    <property type="match status" value="1"/>
</dbReference>
<dbReference type="GO" id="GO:0046872">
    <property type="term" value="F:metal ion binding"/>
    <property type="evidence" value="ECO:0007669"/>
    <property type="project" value="UniProtKB-KW"/>
</dbReference>
<dbReference type="SUPFAM" id="SSF55124">
    <property type="entry name" value="Nitrite/Sulfite reductase N-terminal domain-like"/>
    <property type="match status" value="1"/>
</dbReference>
<keyword evidence="11" id="KW-0408">Iron</keyword>
<sequence>DSVLAVAEAVLLVQRDHGDRVNRKHARLKYTVDDHGMPWWREQVEARMGASLGEPRPYEFTRNGDRYGWVATTPGLNNFTLFVQNGRVVNLPGRPLKDALAAVARSHKGNFRLTCNGHLIVADVRDEDVPAMSALLASHGLDNLDYSALRLHSMACVALPTCGLAMAESERYLPRLIDLLDAVIDSAGLRNDAIVIRMTGCPNGCARPYNAEIAFVGKAPGAYNLYLGGSHSGERLNKLYRETVTEDQILELLTPIIKQYALERLPAERFGDFVIRKGIVKETREGKDFHD</sequence>
<dbReference type="EC" id="1.8.1.2" evidence="5"/>
<comment type="cofactor">
    <cofactor evidence="2">
        <name>[4Fe-4S] cluster</name>
        <dbReference type="ChEBI" id="CHEBI:49883"/>
    </cofactor>
</comment>
<dbReference type="InterPro" id="IPR005117">
    <property type="entry name" value="NiRdtase/SiRdtase_haem-b_fer"/>
</dbReference>
<evidence type="ECO:0000256" key="8">
    <source>
        <dbReference type="ARBA" id="ARBA00022723"/>
    </source>
</evidence>
<dbReference type="SUPFAM" id="SSF56014">
    <property type="entry name" value="Nitrite and sulphite reductase 4Fe-4S domain-like"/>
    <property type="match status" value="2"/>
</dbReference>
<dbReference type="GO" id="GO:0051539">
    <property type="term" value="F:4 iron, 4 sulfur cluster binding"/>
    <property type="evidence" value="ECO:0007669"/>
    <property type="project" value="UniProtKB-KW"/>
</dbReference>
<feature type="non-terminal residue" evidence="16">
    <location>
        <position position="1"/>
    </location>
</feature>
<evidence type="ECO:0000256" key="13">
    <source>
        <dbReference type="ARBA" id="ARBA00052219"/>
    </source>
</evidence>
<evidence type="ECO:0000259" key="14">
    <source>
        <dbReference type="Pfam" id="PF01077"/>
    </source>
</evidence>
<comment type="catalytic activity">
    <reaction evidence="13">
        <text>hydrogen sulfide + 3 NADP(+) + 3 H2O = sulfite + 3 NADPH + 4 H(+)</text>
        <dbReference type="Rhea" id="RHEA:13801"/>
        <dbReference type="ChEBI" id="CHEBI:15377"/>
        <dbReference type="ChEBI" id="CHEBI:15378"/>
        <dbReference type="ChEBI" id="CHEBI:17359"/>
        <dbReference type="ChEBI" id="CHEBI:29919"/>
        <dbReference type="ChEBI" id="CHEBI:57783"/>
        <dbReference type="ChEBI" id="CHEBI:58349"/>
        <dbReference type="EC" id="1.8.1.2"/>
    </reaction>
</comment>
<evidence type="ECO:0000256" key="6">
    <source>
        <dbReference type="ARBA" id="ARBA00022485"/>
    </source>
</evidence>
<dbReference type="PANTHER" id="PTHR11493:SF47">
    <property type="entry name" value="SULFITE REDUCTASE [NADPH] SUBUNIT BETA"/>
    <property type="match status" value="1"/>
</dbReference>
<comment type="caution">
    <text evidence="16">The sequence shown here is derived from an EMBL/GenBank/DDBJ whole genome shotgun (WGS) entry which is preliminary data.</text>
</comment>
<keyword evidence="7" id="KW-0349">Heme</keyword>
<dbReference type="InterPro" id="IPR006067">
    <property type="entry name" value="NO2/SO3_Rdtase_4Fe4S_dom"/>
</dbReference>
<keyword evidence="12" id="KW-0411">Iron-sulfur</keyword>
<dbReference type="EMBL" id="JANBUO010002388">
    <property type="protein sequence ID" value="KAJ2794839.1"/>
    <property type="molecule type" value="Genomic_DNA"/>
</dbReference>
<proteinExistence type="inferred from homology"/>
<evidence type="ECO:0000256" key="7">
    <source>
        <dbReference type="ARBA" id="ARBA00022617"/>
    </source>
</evidence>
<keyword evidence="6" id="KW-0004">4Fe-4S</keyword>
<accession>A0A9W8HQG8</accession>
<evidence type="ECO:0000256" key="11">
    <source>
        <dbReference type="ARBA" id="ARBA00023004"/>
    </source>
</evidence>
<keyword evidence="8" id="KW-0479">Metal-binding</keyword>
<dbReference type="GO" id="GO:0004783">
    <property type="term" value="F:sulfite reductase (NADPH) activity"/>
    <property type="evidence" value="ECO:0007669"/>
    <property type="project" value="UniProtKB-EC"/>
</dbReference>
<dbReference type="GO" id="GO:0050311">
    <property type="term" value="F:sulfite reductase (ferredoxin) activity"/>
    <property type="evidence" value="ECO:0007669"/>
    <property type="project" value="TreeGrafter"/>
</dbReference>
<dbReference type="GO" id="GO:0020037">
    <property type="term" value="F:heme binding"/>
    <property type="evidence" value="ECO:0007669"/>
    <property type="project" value="InterPro"/>
</dbReference>
<dbReference type="PANTHER" id="PTHR11493">
    <property type="entry name" value="SULFITE REDUCTASE [NADPH] SUBUNIT BETA-RELATED"/>
    <property type="match status" value="1"/>
</dbReference>
<evidence type="ECO:0000313" key="16">
    <source>
        <dbReference type="EMBL" id="KAJ2794839.1"/>
    </source>
</evidence>
<evidence type="ECO:0000256" key="2">
    <source>
        <dbReference type="ARBA" id="ARBA00001966"/>
    </source>
</evidence>
<dbReference type="PRINTS" id="PR00397">
    <property type="entry name" value="SIROHAEM"/>
</dbReference>
<organism evidence="16 17">
    <name type="scientific">Coemansia guatemalensis</name>
    <dbReference type="NCBI Taxonomy" id="2761395"/>
    <lineage>
        <taxon>Eukaryota</taxon>
        <taxon>Fungi</taxon>
        <taxon>Fungi incertae sedis</taxon>
        <taxon>Zoopagomycota</taxon>
        <taxon>Kickxellomycotina</taxon>
        <taxon>Kickxellomycetes</taxon>
        <taxon>Kickxellales</taxon>
        <taxon>Kickxellaceae</taxon>
        <taxon>Coemansia</taxon>
    </lineage>
</organism>
<keyword evidence="9" id="KW-0521">NADP</keyword>
<reference evidence="16" key="1">
    <citation type="submission" date="2022-07" db="EMBL/GenBank/DDBJ databases">
        <title>Phylogenomic reconstructions and comparative analyses of Kickxellomycotina fungi.</title>
        <authorList>
            <person name="Reynolds N.K."/>
            <person name="Stajich J.E."/>
            <person name="Barry K."/>
            <person name="Grigoriev I.V."/>
            <person name="Crous P."/>
            <person name="Smith M.E."/>
        </authorList>
    </citation>
    <scope>NUCLEOTIDE SEQUENCE</scope>
    <source>
        <strain evidence="16">NRRL 1565</strain>
    </source>
</reference>
<dbReference type="FunFam" id="3.30.413.10:FF:000003">
    <property type="entry name" value="Sulfite reductase [NADPH] hemoprotein beta-component"/>
    <property type="match status" value="1"/>
</dbReference>
<dbReference type="Proteomes" id="UP001140094">
    <property type="component" value="Unassembled WGS sequence"/>
</dbReference>
<gene>
    <name evidence="16" type="primary">MET5_2</name>
    <name evidence="16" type="ORF">H4R20_006089</name>
</gene>
<dbReference type="Gene3D" id="3.90.480.10">
    <property type="entry name" value="Sulfite Reductase Hemoprotein,Domain 2"/>
    <property type="match status" value="1"/>
</dbReference>
<evidence type="ECO:0000259" key="15">
    <source>
        <dbReference type="Pfam" id="PF03460"/>
    </source>
</evidence>
<comment type="cofactor">
    <cofactor evidence="1">
        <name>siroheme</name>
        <dbReference type="ChEBI" id="CHEBI:60052"/>
    </cofactor>
</comment>
<dbReference type="InterPro" id="IPR045169">
    <property type="entry name" value="NO2/SO3_Rdtase_4Fe4S_prot"/>
</dbReference>
<evidence type="ECO:0000313" key="17">
    <source>
        <dbReference type="Proteomes" id="UP001140094"/>
    </source>
</evidence>
<dbReference type="GO" id="GO:0009337">
    <property type="term" value="C:sulfite reductase complex (NADPH)"/>
    <property type="evidence" value="ECO:0007669"/>
    <property type="project" value="TreeGrafter"/>
</dbReference>
<dbReference type="InterPro" id="IPR036136">
    <property type="entry name" value="Nit/Sulf_reduc_fer-like_dom_sf"/>
</dbReference>
<dbReference type="InterPro" id="IPR045854">
    <property type="entry name" value="NO2/SO3_Rdtase_4Fe4S_sf"/>
</dbReference>
<evidence type="ECO:0000256" key="9">
    <source>
        <dbReference type="ARBA" id="ARBA00022857"/>
    </source>
</evidence>
<dbReference type="AlphaFoldDB" id="A0A9W8HQG8"/>
<keyword evidence="17" id="KW-1185">Reference proteome</keyword>
<dbReference type="PROSITE" id="PS00365">
    <property type="entry name" value="NIR_SIR"/>
    <property type="match status" value="1"/>
</dbReference>
<comment type="pathway">
    <text evidence="3">Sulfur metabolism; hydrogen sulfide biosynthesis; hydrogen sulfide from sulfite (NADPH route): step 1/1.</text>
</comment>
<dbReference type="OrthoDB" id="1688044at2759"/>
<comment type="similarity">
    <text evidence="4">Belongs to the nitrite and sulfite reductase 4Fe-4S domain family.</text>
</comment>
<name>A0A9W8HQG8_9FUNG</name>
<keyword evidence="10 16" id="KW-0560">Oxidoreductase</keyword>